<evidence type="ECO:0000313" key="2">
    <source>
        <dbReference type="EMBL" id="CDU24837.1"/>
    </source>
</evidence>
<accession>A0A127ZGS1</accession>
<sequence>MQALTSAFIAGMLAIVAMRSSVVRADYLEGGYAAYCETPYGPPSDLLYICFHSASGEPSWASEDLQNAQIFKRATDGSNFVVVFDGKDPSAQFDINGRKGNVVLNDDGSMKYFIEPGTTGIHFGSADPVEI</sequence>
<evidence type="ECO:0000256" key="1">
    <source>
        <dbReference type="SAM" id="SignalP"/>
    </source>
</evidence>
<dbReference type="EMBL" id="LK056681">
    <property type="protein sequence ID" value="CDU24837.1"/>
    <property type="molecule type" value="Genomic_DNA"/>
</dbReference>
<feature type="signal peptide" evidence="1">
    <location>
        <begin position="1"/>
        <end position="25"/>
    </location>
</feature>
<reference evidence="2" key="1">
    <citation type="submission" date="2014-06" db="EMBL/GenBank/DDBJ databases">
        <authorList>
            <person name="Ju J."/>
            <person name="Zhang J."/>
        </authorList>
    </citation>
    <scope>NUCLEOTIDE SEQUENCE</scope>
    <source>
        <strain evidence="2">SscI8</strain>
    </source>
</reference>
<gene>
    <name evidence="2" type="ORF">SPSC_04670</name>
</gene>
<organism evidence="2">
    <name type="scientific">Sporisorium scitamineum</name>
    <dbReference type="NCBI Taxonomy" id="49012"/>
    <lineage>
        <taxon>Eukaryota</taxon>
        <taxon>Fungi</taxon>
        <taxon>Dikarya</taxon>
        <taxon>Basidiomycota</taxon>
        <taxon>Ustilaginomycotina</taxon>
        <taxon>Ustilaginomycetes</taxon>
        <taxon>Ustilaginales</taxon>
        <taxon>Ustilaginaceae</taxon>
        <taxon>Sporisorium</taxon>
    </lineage>
</organism>
<protein>
    <submittedName>
        <fullName evidence="2">Uncharacterized protein</fullName>
    </submittedName>
</protein>
<name>A0A127ZGS1_9BASI</name>
<keyword evidence="1" id="KW-0732">Signal</keyword>
<feature type="chain" id="PRO_5007281318" evidence="1">
    <location>
        <begin position="26"/>
        <end position="131"/>
    </location>
</feature>
<proteinExistence type="predicted"/>
<dbReference type="AlphaFoldDB" id="A0A127ZGS1"/>